<organism evidence="1 2">
    <name type="scientific">Racocetra fulgida</name>
    <dbReference type="NCBI Taxonomy" id="60492"/>
    <lineage>
        <taxon>Eukaryota</taxon>
        <taxon>Fungi</taxon>
        <taxon>Fungi incertae sedis</taxon>
        <taxon>Mucoromycota</taxon>
        <taxon>Glomeromycotina</taxon>
        <taxon>Glomeromycetes</taxon>
        <taxon>Diversisporales</taxon>
        <taxon>Gigasporaceae</taxon>
        <taxon>Racocetra</taxon>
    </lineage>
</organism>
<dbReference type="AlphaFoldDB" id="A0A9N9NKU0"/>
<feature type="non-terminal residue" evidence="1">
    <location>
        <position position="1"/>
    </location>
</feature>
<gene>
    <name evidence="1" type="ORF">RFULGI_LOCUS13009</name>
</gene>
<dbReference type="EMBL" id="CAJVPZ010032865">
    <property type="protein sequence ID" value="CAG8742889.1"/>
    <property type="molecule type" value="Genomic_DNA"/>
</dbReference>
<evidence type="ECO:0000313" key="1">
    <source>
        <dbReference type="EMBL" id="CAG8742889.1"/>
    </source>
</evidence>
<accession>A0A9N9NKU0</accession>
<comment type="caution">
    <text evidence="1">The sequence shown here is derived from an EMBL/GenBank/DDBJ whole genome shotgun (WGS) entry which is preliminary data.</text>
</comment>
<reference evidence="1" key="1">
    <citation type="submission" date="2021-06" db="EMBL/GenBank/DDBJ databases">
        <authorList>
            <person name="Kallberg Y."/>
            <person name="Tangrot J."/>
            <person name="Rosling A."/>
        </authorList>
    </citation>
    <scope>NUCLEOTIDE SEQUENCE</scope>
    <source>
        <strain evidence="1">IN212</strain>
    </source>
</reference>
<protein>
    <submittedName>
        <fullName evidence="1">6872_t:CDS:1</fullName>
    </submittedName>
</protein>
<dbReference type="Proteomes" id="UP000789396">
    <property type="component" value="Unassembled WGS sequence"/>
</dbReference>
<sequence>LSCPNSVATQQEKNSKITVGYVYGYNYDYTLDVSKLPWNITHMNWIAMSVFLTSTVSYPRMIAFKTDDTSNKEMPFSGYHTYLNKT</sequence>
<evidence type="ECO:0000313" key="2">
    <source>
        <dbReference type="Proteomes" id="UP000789396"/>
    </source>
</evidence>
<keyword evidence="2" id="KW-1185">Reference proteome</keyword>
<name>A0A9N9NKU0_9GLOM</name>
<proteinExistence type="predicted"/>
<feature type="non-terminal residue" evidence="1">
    <location>
        <position position="86"/>
    </location>
</feature>